<proteinExistence type="predicted"/>
<dbReference type="InterPro" id="IPR007110">
    <property type="entry name" value="Ig-like_dom"/>
</dbReference>
<dbReference type="EMBL" id="VTPC01007894">
    <property type="protein sequence ID" value="KAF2893551.1"/>
    <property type="molecule type" value="Genomic_DNA"/>
</dbReference>
<dbReference type="PANTHER" id="PTHR45080:SF8">
    <property type="entry name" value="IG-LIKE DOMAIN-CONTAINING PROTEIN"/>
    <property type="match status" value="1"/>
</dbReference>
<comment type="caution">
    <text evidence="7">The sequence shown here is derived from an EMBL/GenBank/DDBJ whole genome shotgun (WGS) entry which is preliminary data.</text>
</comment>
<sequence>MHFNYLEMKYLVFCVTLNFLFFANFVSSTVTIVAKYDDKTTNTKKYEIKQALQLSCNVTTDGLVENQKVEVTWEKDGKLVTEIDQLKKRLSLSHNGNKYKLQINSAEENDGGNYSCVASINGVEETRAFITVESKIYVKIPRDITVVEGEKLRVVCQVHGNPTPQIVWVYKNVTYEESKGRVKLEEEKNVPNAVFTLEDVTPDDQSELTCKGISKNTNESSDPSMGVVRVKDKYAALWPFLGICAEVLVLCAIILIYEKKRNKTELEESDTDQSPEQKNTPDHGGKESNLRHRQ</sequence>
<dbReference type="OrthoDB" id="5970915at2759"/>
<keyword evidence="5" id="KW-0812">Transmembrane</keyword>
<dbReference type="GO" id="GO:0005886">
    <property type="term" value="C:plasma membrane"/>
    <property type="evidence" value="ECO:0007669"/>
    <property type="project" value="TreeGrafter"/>
</dbReference>
<dbReference type="PROSITE" id="PS50835">
    <property type="entry name" value="IG_LIKE"/>
    <property type="match status" value="2"/>
</dbReference>
<dbReference type="GO" id="GO:0043025">
    <property type="term" value="C:neuronal cell body"/>
    <property type="evidence" value="ECO:0007669"/>
    <property type="project" value="TreeGrafter"/>
</dbReference>
<feature type="domain" description="Ig-like" evidence="6">
    <location>
        <begin position="50"/>
        <end position="131"/>
    </location>
</feature>
<evidence type="ECO:0000313" key="8">
    <source>
        <dbReference type="Proteomes" id="UP000801492"/>
    </source>
</evidence>
<dbReference type="Pfam" id="PF07679">
    <property type="entry name" value="I-set"/>
    <property type="match status" value="2"/>
</dbReference>
<dbReference type="InterPro" id="IPR013783">
    <property type="entry name" value="Ig-like_fold"/>
</dbReference>
<keyword evidence="5" id="KW-1133">Transmembrane helix</keyword>
<dbReference type="GO" id="GO:0030424">
    <property type="term" value="C:axon"/>
    <property type="evidence" value="ECO:0007669"/>
    <property type="project" value="TreeGrafter"/>
</dbReference>
<evidence type="ECO:0000256" key="3">
    <source>
        <dbReference type="ARBA" id="ARBA00023319"/>
    </source>
</evidence>
<feature type="region of interest" description="Disordered" evidence="4">
    <location>
        <begin position="263"/>
        <end position="294"/>
    </location>
</feature>
<gene>
    <name evidence="7" type="ORF">ILUMI_12619</name>
</gene>
<dbReference type="InterPro" id="IPR013098">
    <property type="entry name" value="Ig_I-set"/>
</dbReference>
<reference evidence="7" key="1">
    <citation type="submission" date="2019-08" db="EMBL/GenBank/DDBJ databases">
        <title>The genome of the North American firefly Photinus pyralis.</title>
        <authorList>
            <consortium name="Photinus pyralis genome working group"/>
            <person name="Fallon T.R."/>
            <person name="Sander Lower S.E."/>
            <person name="Weng J.-K."/>
        </authorList>
    </citation>
    <scope>NUCLEOTIDE SEQUENCE</scope>
    <source>
        <strain evidence="7">TRF0915ILg1</strain>
        <tissue evidence="7">Whole body</tissue>
    </source>
</reference>
<dbReference type="AlphaFoldDB" id="A0A8K0GC55"/>
<dbReference type="GO" id="GO:0050808">
    <property type="term" value="P:synapse organization"/>
    <property type="evidence" value="ECO:0007669"/>
    <property type="project" value="TreeGrafter"/>
</dbReference>
<dbReference type="SMART" id="SM00409">
    <property type="entry name" value="IG"/>
    <property type="match status" value="2"/>
</dbReference>
<dbReference type="SUPFAM" id="SSF48726">
    <property type="entry name" value="Immunoglobulin"/>
    <property type="match status" value="2"/>
</dbReference>
<dbReference type="PANTHER" id="PTHR45080">
    <property type="entry name" value="CONTACTIN 5"/>
    <property type="match status" value="1"/>
</dbReference>
<feature type="compositionally biased region" description="Basic and acidic residues" evidence="4">
    <location>
        <begin position="279"/>
        <end position="294"/>
    </location>
</feature>
<dbReference type="SMART" id="SM00408">
    <property type="entry name" value="IGc2"/>
    <property type="match status" value="2"/>
</dbReference>
<dbReference type="GO" id="GO:0008046">
    <property type="term" value="F:axon guidance receptor activity"/>
    <property type="evidence" value="ECO:0007669"/>
    <property type="project" value="TreeGrafter"/>
</dbReference>
<dbReference type="InterPro" id="IPR050958">
    <property type="entry name" value="Cell_Adh-Cytoskel_Orgn"/>
</dbReference>
<organism evidence="7 8">
    <name type="scientific">Ignelater luminosus</name>
    <name type="common">Cucubano</name>
    <name type="synonym">Pyrophorus luminosus</name>
    <dbReference type="NCBI Taxonomy" id="2038154"/>
    <lineage>
        <taxon>Eukaryota</taxon>
        <taxon>Metazoa</taxon>
        <taxon>Ecdysozoa</taxon>
        <taxon>Arthropoda</taxon>
        <taxon>Hexapoda</taxon>
        <taxon>Insecta</taxon>
        <taxon>Pterygota</taxon>
        <taxon>Neoptera</taxon>
        <taxon>Endopterygota</taxon>
        <taxon>Coleoptera</taxon>
        <taxon>Polyphaga</taxon>
        <taxon>Elateriformia</taxon>
        <taxon>Elateroidea</taxon>
        <taxon>Elateridae</taxon>
        <taxon>Agrypninae</taxon>
        <taxon>Pyrophorini</taxon>
        <taxon>Ignelater</taxon>
    </lineage>
</organism>
<dbReference type="Gene3D" id="2.60.40.10">
    <property type="entry name" value="Immunoglobulins"/>
    <property type="match status" value="2"/>
</dbReference>
<dbReference type="InterPro" id="IPR036179">
    <property type="entry name" value="Ig-like_dom_sf"/>
</dbReference>
<dbReference type="Proteomes" id="UP000801492">
    <property type="component" value="Unassembled WGS sequence"/>
</dbReference>
<evidence type="ECO:0000259" key="6">
    <source>
        <dbReference type="PROSITE" id="PS50835"/>
    </source>
</evidence>
<name>A0A8K0GC55_IGNLU</name>
<keyword evidence="8" id="KW-1185">Reference proteome</keyword>
<protein>
    <recommendedName>
        <fullName evidence="6">Ig-like domain-containing protein</fullName>
    </recommendedName>
</protein>
<evidence type="ECO:0000256" key="1">
    <source>
        <dbReference type="ARBA" id="ARBA00022729"/>
    </source>
</evidence>
<evidence type="ECO:0000313" key="7">
    <source>
        <dbReference type="EMBL" id="KAF2893551.1"/>
    </source>
</evidence>
<dbReference type="GO" id="GO:0007156">
    <property type="term" value="P:homophilic cell adhesion via plasma membrane adhesion molecules"/>
    <property type="evidence" value="ECO:0007669"/>
    <property type="project" value="TreeGrafter"/>
</dbReference>
<dbReference type="InterPro" id="IPR003599">
    <property type="entry name" value="Ig_sub"/>
</dbReference>
<evidence type="ECO:0000256" key="4">
    <source>
        <dbReference type="SAM" id="MobiDB-lite"/>
    </source>
</evidence>
<keyword evidence="5" id="KW-0472">Membrane</keyword>
<evidence type="ECO:0000256" key="5">
    <source>
        <dbReference type="SAM" id="Phobius"/>
    </source>
</evidence>
<feature type="domain" description="Ig-like" evidence="6">
    <location>
        <begin position="134"/>
        <end position="226"/>
    </location>
</feature>
<dbReference type="InterPro" id="IPR003598">
    <property type="entry name" value="Ig_sub2"/>
</dbReference>
<accession>A0A8K0GC55</accession>
<keyword evidence="2" id="KW-1015">Disulfide bond</keyword>
<feature type="transmembrane region" description="Helical" evidence="5">
    <location>
        <begin position="236"/>
        <end position="257"/>
    </location>
</feature>
<keyword evidence="3" id="KW-0393">Immunoglobulin domain</keyword>
<evidence type="ECO:0000256" key="2">
    <source>
        <dbReference type="ARBA" id="ARBA00023157"/>
    </source>
</evidence>
<keyword evidence="1" id="KW-0732">Signal</keyword>